<dbReference type="InterPro" id="IPR007267">
    <property type="entry name" value="GtrA_DPMS_TM"/>
</dbReference>
<dbReference type="RefSeq" id="WP_181814177.1">
    <property type="nucleotide sequence ID" value="NZ_UGHV01000001.1"/>
</dbReference>
<dbReference type="AlphaFoldDB" id="A0A377J5A0"/>
<dbReference type="EMBL" id="UGHV01000001">
    <property type="protein sequence ID" value="STO96973.1"/>
    <property type="molecule type" value="Genomic_DNA"/>
</dbReference>
<evidence type="ECO:0000256" key="4">
    <source>
        <dbReference type="ARBA" id="ARBA00022989"/>
    </source>
</evidence>
<feature type="transmembrane region" description="Helical" evidence="6">
    <location>
        <begin position="102"/>
        <end position="123"/>
    </location>
</feature>
<keyword evidence="5 6" id="KW-0472">Membrane</keyword>
<keyword evidence="3 6" id="KW-0812">Transmembrane</keyword>
<dbReference type="GO" id="GO:0000271">
    <property type="term" value="P:polysaccharide biosynthetic process"/>
    <property type="evidence" value="ECO:0007669"/>
    <property type="project" value="InterPro"/>
</dbReference>
<keyword evidence="4 6" id="KW-1133">Transmembrane helix</keyword>
<evidence type="ECO:0000256" key="1">
    <source>
        <dbReference type="ARBA" id="ARBA00004141"/>
    </source>
</evidence>
<dbReference type="Proteomes" id="UP000254841">
    <property type="component" value="Unassembled WGS sequence"/>
</dbReference>
<protein>
    <submittedName>
        <fullName evidence="8">Putative GtrA family protein</fullName>
    </submittedName>
</protein>
<dbReference type="PANTHER" id="PTHR38459">
    <property type="entry name" value="PROPHAGE BACTOPRENOL-LINKED GLUCOSE TRANSLOCASE HOMOLOG"/>
    <property type="match status" value="1"/>
</dbReference>
<dbReference type="InterPro" id="IPR051401">
    <property type="entry name" value="GtrA_CellWall_Glycosyl"/>
</dbReference>
<accession>A0A377J5A0</accession>
<organism evidence="8 9">
    <name type="scientific">Helicobacter canis</name>
    <dbReference type="NCBI Taxonomy" id="29419"/>
    <lineage>
        <taxon>Bacteria</taxon>
        <taxon>Pseudomonadati</taxon>
        <taxon>Campylobacterota</taxon>
        <taxon>Epsilonproteobacteria</taxon>
        <taxon>Campylobacterales</taxon>
        <taxon>Helicobacteraceae</taxon>
        <taxon>Helicobacter</taxon>
    </lineage>
</organism>
<dbReference type="PANTHER" id="PTHR38459:SF1">
    <property type="entry name" value="PROPHAGE BACTOPRENOL-LINKED GLUCOSE TRANSLOCASE HOMOLOG"/>
    <property type="match status" value="1"/>
</dbReference>
<evidence type="ECO:0000313" key="8">
    <source>
        <dbReference type="EMBL" id="STO96973.1"/>
    </source>
</evidence>
<evidence type="ECO:0000256" key="5">
    <source>
        <dbReference type="ARBA" id="ARBA00023136"/>
    </source>
</evidence>
<feature type="transmembrane region" description="Helical" evidence="6">
    <location>
        <begin position="42"/>
        <end position="59"/>
    </location>
</feature>
<reference evidence="8 9" key="1">
    <citation type="submission" date="2018-06" db="EMBL/GenBank/DDBJ databases">
        <authorList>
            <consortium name="Pathogen Informatics"/>
            <person name="Doyle S."/>
        </authorList>
    </citation>
    <scope>NUCLEOTIDE SEQUENCE [LARGE SCALE GENOMIC DNA]</scope>
    <source>
        <strain evidence="8 9">NCTC12410</strain>
    </source>
</reference>
<evidence type="ECO:0000259" key="7">
    <source>
        <dbReference type="Pfam" id="PF04138"/>
    </source>
</evidence>
<evidence type="ECO:0000256" key="3">
    <source>
        <dbReference type="ARBA" id="ARBA00022692"/>
    </source>
</evidence>
<comment type="subcellular location">
    <subcellularLocation>
        <location evidence="1">Membrane</location>
        <topology evidence="1">Multi-pass membrane protein</topology>
    </subcellularLocation>
</comment>
<feature type="transmembrane region" description="Helical" evidence="6">
    <location>
        <begin position="71"/>
        <end position="96"/>
    </location>
</feature>
<name>A0A377J5A0_9HELI</name>
<feature type="domain" description="GtrA/DPMS transmembrane" evidence="7">
    <location>
        <begin position="11"/>
        <end position="124"/>
    </location>
</feature>
<comment type="similarity">
    <text evidence="2">Belongs to the GtrA family.</text>
</comment>
<evidence type="ECO:0000256" key="6">
    <source>
        <dbReference type="SAM" id="Phobius"/>
    </source>
</evidence>
<dbReference type="Pfam" id="PF04138">
    <property type="entry name" value="GtrA_DPMS_TM"/>
    <property type="match status" value="1"/>
</dbReference>
<evidence type="ECO:0000313" key="9">
    <source>
        <dbReference type="Proteomes" id="UP000254841"/>
    </source>
</evidence>
<sequence length="126" mass="14093">MKKVLQMSAVKYAIVGGINTLVCWVVILVLMWFGVIPEVANVLGYAVGFANSYILNKTFTFQSTNSHKQDLIRFGVAMGLAYLINLGVLIVCHRVFLVDKYLSQIIAAVFYTASGYIISKFWAFKQ</sequence>
<gene>
    <name evidence="8" type="ORF">NCTC12410_00792</name>
</gene>
<feature type="transmembrane region" description="Helical" evidence="6">
    <location>
        <begin position="12"/>
        <end position="36"/>
    </location>
</feature>
<dbReference type="GO" id="GO:0005886">
    <property type="term" value="C:plasma membrane"/>
    <property type="evidence" value="ECO:0007669"/>
    <property type="project" value="TreeGrafter"/>
</dbReference>
<proteinExistence type="inferred from homology"/>
<evidence type="ECO:0000256" key="2">
    <source>
        <dbReference type="ARBA" id="ARBA00009399"/>
    </source>
</evidence>